<evidence type="ECO:0000256" key="1">
    <source>
        <dbReference type="ARBA" id="ARBA00009981"/>
    </source>
</evidence>
<proteinExistence type="inferred from homology"/>
<comment type="caution">
    <text evidence="4">The sequence shown here is derived from an EMBL/GenBank/DDBJ whole genome shotgun (WGS) entry which is preliminary data.</text>
</comment>
<dbReference type="PANTHER" id="PTHR33713:SF6">
    <property type="entry name" value="ANTITOXIN YEFM"/>
    <property type="match status" value="1"/>
</dbReference>
<dbReference type="EMBL" id="QKLW01000006">
    <property type="protein sequence ID" value="PYF80516.1"/>
    <property type="molecule type" value="Genomic_DNA"/>
</dbReference>
<dbReference type="PANTHER" id="PTHR33713">
    <property type="entry name" value="ANTITOXIN YAFN-RELATED"/>
    <property type="match status" value="1"/>
</dbReference>
<comment type="function">
    <text evidence="2">Antitoxin component of a type II toxin-antitoxin (TA) system.</text>
</comment>
<dbReference type="Proteomes" id="UP000247551">
    <property type="component" value="Unassembled WGS sequence"/>
</dbReference>
<organism evidence="4 5">
    <name type="scientific">Marinomonas alcarazii</name>
    <dbReference type="NCBI Taxonomy" id="491949"/>
    <lineage>
        <taxon>Bacteria</taxon>
        <taxon>Pseudomonadati</taxon>
        <taxon>Pseudomonadota</taxon>
        <taxon>Gammaproteobacteria</taxon>
        <taxon>Oceanospirillales</taxon>
        <taxon>Oceanospirillaceae</taxon>
        <taxon>Marinomonas</taxon>
    </lineage>
</organism>
<protein>
    <recommendedName>
        <fullName evidence="2">Antitoxin</fullName>
    </recommendedName>
</protein>
<evidence type="ECO:0000256" key="3">
    <source>
        <dbReference type="SAM" id="MobiDB-lite"/>
    </source>
</evidence>
<sequence>MDSISVNKFRDNLKSVVENVINQHEPVKVTRRSGEDFVVISAEDWEREQESLYVLQNKGLTQQISESIETHAQGKGRQATDGELNEILGL</sequence>
<feature type="region of interest" description="Disordered" evidence="3">
    <location>
        <begin position="71"/>
        <end position="90"/>
    </location>
</feature>
<evidence type="ECO:0000313" key="5">
    <source>
        <dbReference type="Proteomes" id="UP000247551"/>
    </source>
</evidence>
<evidence type="ECO:0000256" key="2">
    <source>
        <dbReference type="RuleBase" id="RU362080"/>
    </source>
</evidence>
<dbReference type="Gene3D" id="3.40.1620.10">
    <property type="entry name" value="YefM-like domain"/>
    <property type="match status" value="1"/>
</dbReference>
<evidence type="ECO:0000313" key="4">
    <source>
        <dbReference type="EMBL" id="PYF80516.1"/>
    </source>
</evidence>
<gene>
    <name evidence="4" type="ORF">DFP75_106157</name>
</gene>
<dbReference type="Pfam" id="PF02604">
    <property type="entry name" value="PhdYeFM_antitox"/>
    <property type="match status" value="1"/>
</dbReference>
<comment type="similarity">
    <text evidence="1 2">Belongs to the phD/YefM antitoxin family.</text>
</comment>
<dbReference type="RefSeq" id="WP_110576439.1">
    <property type="nucleotide sequence ID" value="NZ_QKLW01000006.1"/>
</dbReference>
<keyword evidence="5" id="KW-1185">Reference proteome</keyword>
<dbReference type="SUPFAM" id="SSF143120">
    <property type="entry name" value="YefM-like"/>
    <property type="match status" value="1"/>
</dbReference>
<dbReference type="NCBIfam" id="TIGR01552">
    <property type="entry name" value="phd_fam"/>
    <property type="match status" value="1"/>
</dbReference>
<reference evidence="4 5" key="1">
    <citation type="submission" date="2018-06" db="EMBL/GenBank/DDBJ databases">
        <title>Genomic Encyclopedia of Type Strains, Phase III (KMG-III): the genomes of soil and plant-associated and newly described type strains.</title>
        <authorList>
            <person name="Whitman W."/>
        </authorList>
    </citation>
    <scope>NUCLEOTIDE SEQUENCE [LARGE SCALE GENOMIC DNA]</scope>
    <source>
        <strain evidence="4 5">CECT 7730</strain>
    </source>
</reference>
<dbReference type="InterPro" id="IPR006442">
    <property type="entry name" value="Antitoxin_Phd/YefM"/>
</dbReference>
<accession>A0A318UVN2</accession>
<dbReference type="InterPro" id="IPR036165">
    <property type="entry name" value="YefM-like_sf"/>
</dbReference>
<name>A0A318UVN2_9GAMM</name>
<dbReference type="AlphaFoldDB" id="A0A318UVN2"/>
<dbReference type="InterPro" id="IPR051405">
    <property type="entry name" value="phD/YefM_antitoxin"/>
</dbReference>